<evidence type="ECO:0000313" key="3">
    <source>
        <dbReference type="Proteomes" id="UP000377595"/>
    </source>
</evidence>
<dbReference type="Gene3D" id="3.30.70.100">
    <property type="match status" value="1"/>
</dbReference>
<dbReference type="AlphaFoldDB" id="A0A5M3XBT1"/>
<protein>
    <recommendedName>
        <fullName evidence="1">Stress-response A/B barrel domain-containing protein</fullName>
    </recommendedName>
</protein>
<evidence type="ECO:0000313" key="2">
    <source>
        <dbReference type="EMBL" id="GES19135.1"/>
    </source>
</evidence>
<dbReference type="OrthoDB" id="9816070at2"/>
<dbReference type="PROSITE" id="PS51502">
    <property type="entry name" value="S_R_A_B_BARREL"/>
    <property type="match status" value="1"/>
</dbReference>
<comment type="caution">
    <text evidence="2">The sequence shown here is derived from an EMBL/GenBank/DDBJ whole genome shotgun (WGS) entry which is preliminary data.</text>
</comment>
<feature type="domain" description="Stress-response A/B barrel" evidence="1">
    <location>
        <begin position="2"/>
        <end position="96"/>
    </location>
</feature>
<dbReference type="SUPFAM" id="SSF54909">
    <property type="entry name" value="Dimeric alpha+beta barrel"/>
    <property type="match status" value="1"/>
</dbReference>
<dbReference type="SMART" id="SM00886">
    <property type="entry name" value="Dabb"/>
    <property type="match status" value="1"/>
</dbReference>
<sequence length="111" mass="12327">MLEHYVIFKPFPERVAALAEELRAFGEGVRGTLPELLEFTWGENTNASGLAEGYTHGCLARLTGAEGLAAYWTHPAHQRLLSRLDELCQARFALDYSVGERITGRPIGRNP</sequence>
<dbReference type="InterPro" id="IPR011008">
    <property type="entry name" value="Dimeric_a/b-barrel"/>
</dbReference>
<proteinExistence type="predicted"/>
<reference evidence="2 3" key="1">
    <citation type="submission" date="2019-10" db="EMBL/GenBank/DDBJ databases">
        <title>Whole genome shotgun sequence of Acrocarpospora pleiomorpha NBRC 16267.</title>
        <authorList>
            <person name="Ichikawa N."/>
            <person name="Kimura A."/>
            <person name="Kitahashi Y."/>
            <person name="Komaki H."/>
            <person name="Oguchi A."/>
        </authorList>
    </citation>
    <scope>NUCLEOTIDE SEQUENCE [LARGE SCALE GENOMIC DNA]</scope>
    <source>
        <strain evidence="2 3">NBRC 16267</strain>
    </source>
</reference>
<dbReference type="RefSeq" id="WP_155344243.1">
    <property type="nucleotide sequence ID" value="NZ_BAAAHM010000018.1"/>
</dbReference>
<accession>A0A5M3XBT1</accession>
<organism evidence="2 3">
    <name type="scientific">Acrocarpospora pleiomorpha</name>
    <dbReference type="NCBI Taxonomy" id="90975"/>
    <lineage>
        <taxon>Bacteria</taxon>
        <taxon>Bacillati</taxon>
        <taxon>Actinomycetota</taxon>
        <taxon>Actinomycetes</taxon>
        <taxon>Streptosporangiales</taxon>
        <taxon>Streptosporangiaceae</taxon>
        <taxon>Acrocarpospora</taxon>
    </lineage>
</organism>
<evidence type="ECO:0000259" key="1">
    <source>
        <dbReference type="PROSITE" id="PS51502"/>
    </source>
</evidence>
<name>A0A5M3XBT1_9ACTN</name>
<dbReference type="InterPro" id="IPR013097">
    <property type="entry name" value="Dabb"/>
</dbReference>
<dbReference type="EMBL" id="BLAF01000010">
    <property type="protein sequence ID" value="GES19135.1"/>
    <property type="molecule type" value="Genomic_DNA"/>
</dbReference>
<keyword evidence="3" id="KW-1185">Reference proteome</keyword>
<gene>
    <name evidence="2" type="ORF">Aple_020310</name>
</gene>
<dbReference type="Pfam" id="PF07876">
    <property type="entry name" value="Dabb"/>
    <property type="match status" value="1"/>
</dbReference>
<dbReference type="Proteomes" id="UP000377595">
    <property type="component" value="Unassembled WGS sequence"/>
</dbReference>